<dbReference type="InParanoid" id="A0A067NAY9"/>
<dbReference type="Pfam" id="PF18759">
    <property type="entry name" value="Plavaka"/>
    <property type="match status" value="1"/>
</dbReference>
<feature type="region of interest" description="Disordered" evidence="1">
    <location>
        <begin position="741"/>
        <end position="768"/>
    </location>
</feature>
<feature type="region of interest" description="Disordered" evidence="1">
    <location>
        <begin position="1041"/>
        <end position="1082"/>
    </location>
</feature>
<dbReference type="AlphaFoldDB" id="A0A067NAY9"/>
<dbReference type="STRING" id="1137138.A0A067NAY9"/>
<dbReference type="EMBL" id="KL198011">
    <property type="protein sequence ID" value="KDQ25009.1"/>
    <property type="molecule type" value="Genomic_DNA"/>
</dbReference>
<organism evidence="2 3">
    <name type="scientific">Pleurotus ostreatus (strain PC15)</name>
    <name type="common">Oyster mushroom</name>
    <dbReference type="NCBI Taxonomy" id="1137138"/>
    <lineage>
        <taxon>Eukaryota</taxon>
        <taxon>Fungi</taxon>
        <taxon>Dikarya</taxon>
        <taxon>Basidiomycota</taxon>
        <taxon>Agaricomycotina</taxon>
        <taxon>Agaricomycetes</taxon>
        <taxon>Agaricomycetidae</taxon>
        <taxon>Agaricales</taxon>
        <taxon>Pleurotineae</taxon>
        <taxon>Pleurotaceae</taxon>
        <taxon>Pleurotus</taxon>
    </lineage>
</organism>
<gene>
    <name evidence="2" type="ORF">PLEOSDRAFT_1046396</name>
</gene>
<name>A0A067NAY9_PLEO1</name>
<dbReference type="VEuPathDB" id="FungiDB:PLEOSDRAFT_1046396"/>
<evidence type="ECO:0000313" key="3">
    <source>
        <dbReference type="Proteomes" id="UP000027073"/>
    </source>
</evidence>
<reference evidence="3" key="1">
    <citation type="journal article" date="2014" name="Proc. Natl. Acad. Sci. U.S.A.">
        <title>Extensive sampling of basidiomycete genomes demonstrates inadequacy of the white-rot/brown-rot paradigm for wood decay fungi.</title>
        <authorList>
            <person name="Riley R."/>
            <person name="Salamov A.A."/>
            <person name="Brown D.W."/>
            <person name="Nagy L.G."/>
            <person name="Floudas D."/>
            <person name="Held B.W."/>
            <person name="Levasseur A."/>
            <person name="Lombard V."/>
            <person name="Morin E."/>
            <person name="Otillar R."/>
            <person name="Lindquist E.A."/>
            <person name="Sun H."/>
            <person name="LaButti K.M."/>
            <person name="Schmutz J."/>
            <person name="Jabbour D."/>
            <person name="Luo H."/>
            <person name="Baker S.E."/>
            <person name="Pisabarro A.G."/>
            <person name="Walton J.D."/>
            <person name="Blanchette R.A."/>
            <person name="Henrissat B."/>
            <person name="Martin F."/>
            <person name="Cullen D."/>
            <person name="Hibbett D.S."/>
            <person name="Grigoriev I.V."/>
        </authorList>
    </citation>
    <scope>NUCLEOTIDE SEQUENCE [LARGE SCALE GENOMIC DNA]</scope>
    <source>
        <strain evidence="3">PC15</strain>
    </source>
</reference>
<feature type="region of interest" description="Disordered" evidence="1">
    <location>
        <begin position="26"/>
        <end position="63"/>
    </location>
</feature>
<dbReference type="InterPro" id="IPR041078">
    <property type="entry name" value="Plavaka"/>
</dbReference>
<dbReference type="Proteomes" id="UP000027073">
    <property type="component" value="Unassembled WGS sequence"/>
</dbReference>
<protein>
    <submittedName>
        <fullName evidence="2">Uncharacterized protein</fullName>
    </submittedName>
</protein>
<sequence>MSVWFQTPTNNAGVYRLYPRKPTHDPDTTISLHDIWDREPGDSSPNEDDSPSDALAEEQAKSQPWSPFLNASIARLMCWFHAGSTQKSNAELDTLVKGVLLRDDFNTQDLRGFSTKAEHTRLDNAVDSKLDPKERLFPLHSGWERRSVKLALPAPKIKQKEADAPVFEVSGVMMRPLLAVMTEAFQGPEFQSFHITPFEECWDPLFQSRDRSSMTPASLIKITRAPFTQLPPRHQWLYNEIYTSRKMMAAYHLLPADPNVETIIAAFMFWSDSTHLANFGTASLWPLYTFFGNCSKYSRLKPSLHHCHHQAYIPSLPDTVNDYYHQTFGKPPSAAMLTHLKRELLQGVWDLLISAEFIAAYVHGINIKCYDGVKRLVYPRIFTYGADYPEKTLLATIRYLGGCPCPRCLITKANIRKMGMVSDMKARLRSSQRRVDSLALGNKIEAVRRYLFRGALVNGTKVDGHLKAMSLTPTRNAFSKLRAHGFNVYEILVPDLLHEFELGVWKAVFTHLVRILHSIGHESILKLNQRYRSVPTFGRSVIRQFHEDAASMKKLAARDFEDLLLCAIPVFEGLFSPSDGKIILDLLFALSTWHGLAKLRVHTDDTIRLLSNATMSLGVLLRKFTDKVCPGHGTKDLPREVEARARRARKLADNSGNEVAASGSKLRQFNLTTYKMHALGDYVEAIQQLGTSESWSTQIGELEHRCVKRLYTRTNKNNHAQQIARQEQRQRLLRDVAERLDQLDRRNEPESDPVNTAPDPPVSDANSPSLRFWISTSHQEILHIGTYLTNNVDNTAFTDFLPKLQAHLLARILGLTYTGDEHDFSPQQLRQVVLVNNRLYAHKVLHINYTSYDNRRCEETLNPRTNSDFMTTSHNPRNLFWYGRILNIFHVVVHHPELAVKKRMDFLWVRWFGIDESFTSGWRAQRLHRIGFVPASDESAFSFLDPAEIIRAVHLIPAFAHGETTQPEPSSSVASISEAKNKGKWNFYYVGMFADRDLLMRHLGGGVGHMTRGVPGDTLLESEEDDIDVDDDTDAMMIDEEIASGSEGDFDSDVELSEEEISVDEDEDEDEDDGEDEGVLEA</sequence>
<dbReference type="OrthoDB" id="2687259at2759"/>
<evidence type="ECO:0000313" key="2">
    <source>
        <dbReference type="EMBL" id="KDQ25009.1"/>
    </source>
</evidence>
<accession>A0A067NAY9</accession>
<evidence type="ECO:0000256" key="1">
    <source>
        <dbReference type="SAM" id="MobiDB-lite"/>
    </source>
</evidence>
<dbReference type="HOGENOM" id="CLU_002498_0_1_1"/>
<proteinExistence type="predicted"/>